<dbReference type="InterPro" id="IPR014985">
    <property type="entry name" value="WbqC"/>
</dbReference>
<evidence type="ECO:0000313" key="2">
    <source>
        <dbReference type="EMBL" id="MBB5159288.1"/>
    </source>
</evidence>
<dbReference type="EMBL" id="JACHIW010000002">
    <property type="protein sequence ID" value="MBB5159288.1"/>
    <property type="molecule type" value="Genomic_DNA"/>
</dbReference>
<dbReference type="SUPFAM" id="SSF56672">
    <property type="entry name" value="DNA/RNA polymerases"/>
    <property type="match status" value="1"/>
</dbReference>
<dbReference type="Proteomes" id="UP000584374">
    <property type="component" value="Unassembled WGS sequence"/>
</dbReference>
<reference evidence="2 3" key="1">
    <citation type="submission" date="2020-08" db="EMBL/GenBank/DDBJ databases">
        <title>Sequencing the genomes of 1000 actinobacteria strains.</title>
        <authorList>
            <person name="Klenk H.-P."/>
        </authorList>
    </citation>
    <scope>NUCLEOTIDE SEQUENCE [LARGE SCALE GENOMIC DNA]</scope>
    <source>
        <strain evidence="2 3">DSM 45584</strain>
    </source>
</reference>
<dbReference type="AlphaFoldDB" id="A0A840QJF0"/>
<gene>
    <name evidence="2" type="ORF">BJ970_006887</name>
</gene>
<keyword evidence="3" id="KW-1185">Reference proteome</keyword>
<name>A0A840QJF0_9PSEU</name>
<dbReference type="InterPro" id="IPR051083">
    <property type="entry name" value="GrpII_Intron_Splice-Mob/Def"/>
</dbReference>
<proteinExistence type="predicted"/>
<organism evidence="2 3">
    <name type="scientific">Saccharopolyspora phatthalungensis</name>
    <dbReference type="NCBI Taxonomy" id="664693"/>
    <lineage>
        <taxon>Bacteria</taxon>
        <taxon>Bacillati</taxon>
        <taxon>Actinomycetota</taxon>
        <taxon>Actinomycetes</taxon>
        <taxon>Pseudonocardiales</taxon>
        <taxon>Pseudonocardiaceae</taxon>
        <taxon>Saccharopolyspora</taxon>
    </lineage>
</organism>
<sequence>MSLHRKENHPPKVLVAHQPSYLPWQGYFARLFDVDQLVLLDHVQFAERGVQHRTWIRGHTGGRQRLSVPVRRTGRYPQPIRDVAIADPRWAHRHWRTLSQIYRRAKYFDTYAEDLHAIYHQPWTTLTAVNTTLIKLVSRALGLDIQLIPSSSLDPTGTKTAMLVDLCRRTGATVLRVGTGAPHYLDTRLLTQAGIAIEVATYTHHPYPQGRGPFVPNLAALDPVLHHGPHAREILAAGASTRTWTPHEHDSRPAVTGSRARPQARQTHSLMPLLTDRRRLKQAARGCMRTTSSPGADGMTWRNYRAGLDARLAKLAAHLHDGSWTPSPLRQVTWSLDDKDLAIVIPTVEDRIVHRALRQCAEPILEAHAYPDWLFGWRPGRSRAHALAYAQRHGITSPCWVADIDVTRATAGSTVDQTMRWLADWIHDGSFLRIVRRVLNGLPSPLAPGSGLSPLLTNL</sequence>
<dbReference type="Pfam" id="PF08889">
    <property type="entry name" value="WbqC"/>
    <property type="match status" value="1"/>
</dbReference>
<evidence type="ECO:0008006" key="4">
    <source>
        <dbReference type="Google" id="ProtNLM"/>
    </source>
</evidence>
<accession>A0A840QJF0</accession>
<dbReference type="InterPro" id="IPR043502">
    <property type="entry name" value="DNA/RNA_pol_sf"/>
</dbReference>
<dbReference type="PANTHER" id="PTHR34047:SF8">
    <property type="entry name" value="PROTEIN YKFC"/>
    <property type="match status" value="1"/>
</dbReference>
<feature type="region of interest" description="Disordered" evidence="1">
    <location>
        <begin position="241"/>
        <end position="265"/>
    </location>
</feature>
<evidence type="ECO:0000313" key="3">
    <source>
        <dbReference type="Proteomes" id="UP000584374"/>
    </source>
</evidence>
<evidence type="ECO:0000256" key="1">
    <source>
        <dbReference type="SAM" id="MobiDB-lite"/>
    </source>
</evidence>
<protein>
    <recommendedName>
        <fullName evidence="4">WbqC-like protein</fullName>
    </recommendedName>
</protein>
<dbReference type="PANTHER" id="PTHR34047">
    <property type="entry name" value="NUCLEAR INTRON MATURASE 1, MITOCHONDRIAL-RELATED"/>
    <property type="match status" value="1"/>
</dbReference>
<comment type="caution">
    <text evidence="2">The sequence shown here is derived from an EMBL/GenBank/DDBJ whole genome shotgun (WGS) entry which is preliminary data.</text>
</comment>
<dbReference type="RefSeq" id="WP_221468360.1">
    <property type="nucleotide sequence ID" value="NZ_JACHIW010000002.1"/>
</dbReference>